<reference evidence="1" key="1">
    <citation type="journal article" date="2013" name="Nature">
        <title>Draft genome of the wheat A-genome progenitor Triticum urartu.</title>
        <authorList>
            <person name="Ling H.Q."/>
            <person name="Zhao S."/>
            <person name="Liu D."/>
            <person name="Wang J."/>
            <person name="Sun H."/>
            <person name="Zhang C."/>
            <person name="Fan H."/>
            <person name="Li D."/>
            <person name="Dong L."/>
            <person name="Tao Y."/>
            <person name="Gao C."/>
            <person name="Wu H."/>
            <person name="Li Y."/>
            <person name="Cui Y."/>
            <person name="Guo X."/>
            <person name="Zheng S."/>
            <person name="Wang B."/>
            <person name="Yu K."/>
            <person name="Liang Q."/>
            <person name="Yang W."/>
            <person name="Lou X."/>
            <person name="Chen J."/>
            <person name="Feng M."/>
            <person name="Jian J."/>
            <person name="Zhang X."/>
            <person name="Luo G."/>
            <person name="Jiang Y."/>
            <person name="Liu J."/>
            <person name="Wang Z."/>
            <person name="Sha Y."/>
            <person name="Zhang B."/>
            <person name="Wu H."/>
            <person name="Tang D."/>
            <person name="Shen Q."/>
            <person name="Xue P."/>
            <person name="Zou S."/>
            <person name="Wang X."/>
            <person name="Liu X."/>
            <person name="Wang F."/>
            <person name="Yang Y."/>
            <person name="An X."/>
            <person name="Dong Z."/>
            <person name="Zhang K."/>
            <person name="Zhang X."/>
            <person name="Luo M.C."/>
            <person name="Dvorak J."/>
            <person name="Tong Y."/>
            <person name="Wang J."/>
            <person name="Yang H."/>
            <person name="Li Z."/>
            <person name="Wang D."/>
            <person name="Zhang A."/>
            <person name="Wang J."/>
        </authorList>
    </citation>
    <scope>NUCLEOTIDE SEQUENCE</scope>
</reference>
<gene>
    <name evidence="1" type="ORF">TRIUR3_34795</name>
</gene>
<organism evidence="1">
    <name type="scientific">Triticum urartu</name>
    <name type="common">Red wild einkorn</name>
    <name type="synonym">Crithodium urartu</name>
    <dbReference type="NCBI Taxonomy" id="4572"/>
    <lineage>
        <taxon>Eukaryota</taxon>
        <taxon>Viridiplantae</taxon>
        <taxon>Streptophyta</taxon>
        <taxon>Embryophyta</taxon>
        <taxon>Tracheophyta</taxon>
        <taxon>Spermatophyta</taxon>
        <taxon>Magnoliopsida</taxon>
        <taxon>Liliopsida</taxon>
        <taxon>Poales</taxon>
        <taxon>Poaceae</taxon>
        <taxon>BOP clade</taxon>
        <taxon>Pooideae</taxon>
        <taxon>Triticodae</taxon>
        <taxon>Triticeae</taxon>
        <taxon>Triticinae</taxon>
        <taxon>Triticum</taxon>
    </lineage>
</organism>
<evidence type="ECO:0000313" key="1">
    <source>
        <dbReference type="EMBL" id="EMS53653.1"/>
    </source>
</evidence>
<dbReference type="AlphaFoldDB" id="M7YSL6"/>
<sequence length="183" mass="20918">MQHWNAEDSVHKKMKNGRNRQQFSKMKVYILAYLFFLSIILLSFLVDGDVSMYTYVLETLDLSGGVCVLLYPLPATLIYTLSTSRCITKQFYRGAGFSSTMTSQAAGLCIVNWRSLILLSFSESYCLVYMRPLRGSAWLTKFQKYKGKDGEVGLLTTVVVEPWRIDELLQSHELRNRRAGCLS</sequence>
<proteinExistence type="predicted"/>
<name>M7YSL6_TRIUA</name>
<protein>
    <submittedName>
        <fullName evidence="1">Uncharacterized protein</fullName>
    </submittedName>
</protein>
<dbReference type="EMBL" id="KD191954">
    <property type="protein sequence ID" value="EMS53653.1"/>
    <property type="molecule type" value="Genomic_DNA"/>
</dbReference>
<accession>M7YSL6</accession>